<proteinExistence type="predicted"/>
<accession>A0AAE1FW13</accession>
<feature type="domain" description="VWFD" evidence="3">
    <location>
        <begin position="63"/>
        <end position="252"/>
    </location>
</feature>
<dbReference type="PROSITE" id="PS51233">
    <property type="entry name" value="VWFD"/>
    <property type="match status" value="1"/>
</dbReference>
<evidence type="ECO:0000256" key="2">
    <source>
        <dbReference type="ARBA" id="ARBA00023180"/>
    </source>
</evidence>
<sequence>MKPSTLRLRLDEWKGRCCRTSVWEGCEFDGVMYPNGGRLAAHCVTLECSRGQWVVKEYDDCCVHCSVYNDPHFTTFDGHYYDFHGSCNYSLAQTDTSLSPHTAVYSQFKPCFGHASCLDTATFRENPHVIVTLEPGVVDSMRVNEELYIVPASGIHVVTTSSGPHPLLAWRDHGCLQILGVSKIMVTHCSNILEIWAFPTHADSLDGLCGHFNYYVDDDLTSRDGQVTTLTQWPFAFPESWKTPVQPNYTCREKCTHCPAETRTTGNHKISPIRVLVPLEAVGSKTVIGAPVPTPETLPSVH</sequence>
<organism evidence="4 5">
    <name type="scientific">Petrolisthes cinctipes</name>
    <name type="common">Flat porcelain crab</name>
    <dbReference type="NCBI Taxonomy" id="88211"/>
    <lineage>
        <taxon>Eukaryota</taxon>
        <taxon>Metazoa</taxon>
        <taxon>Ecdysozoa</taxon>
        <taxon>Arthropoda</taxon>
        <taxon>Crustacea</taxon>
        <taxon>Multicrustacea</taxon>
        <taxon>Malacostraca</taxon>
        <taxon>Eumalacostraca</taxon>
        <taxon>Eucarida</taxon>
        <taxon>Decapoda</taxon>
        <taxon>Pleocyemata</taxon>
        <taxon>Anomura</taxon>
        <taxon>Galatheoidea</taxon>
        <taxon>Porcellanidae</taxon>
        <taxon>Petrolisthes</taxon>
    </lineage>
</organism>
<dbReference type="PANTHER" id="PTHR11339">
    <property type="entry name" value="EXTRACELLULAR MATRIX GLYCOPROTEIN RELATED"/>
    <property type="match status" value="1"/>
</dbReference>
<gene>
    <name evidence="4" type="ORF">Pcinc_013926</name>
</gene>
<keyword evidence="2" id="KW-0325">Glycoprotein</keyword>
<name>A0AAE1FW13_PETCI</name>
<dbReference type="Proteomes" id="UP001286313">
    <property type="component" value="Unassembled WGS sequence"/>
</dbReference>
<evidence type="ECO:0000313" key="4">
    <source>
        <dbReference type="EMBL" id="KAK3881639.1"/>
    </source>
</evidence>
<dbReference type="InterPro" id="IPR001846">
    <property type="entry name" value="VWF_type-D"/>
</dbReference>
<dbReference type="AlphaFoldDB" id="A0AAE1FW13"/>
<dbReference type="Pfam" id="PF00094">
    <property type="entry name" value="VWD"/>
    <property type="match status" value="1"/>
</dbReference>
<keyword evidence="5" id="KW-1185">Reference proteome</keyword>
<keyword evidence="1" id="KW-1015">Disulfide bond</keyword>
<comment type="caution">
    <text evidence="4">The sequence shown here is derived from an EMBL/GenBank/DDBJ whole genome shotgun (WGS) entry which is preliminary data.</text>
</comment>
<dbReference type="InterPro" id="IPR050780">
    <property type="entry name" value="Mucin_vWF_Thrombospondin_sf"/>
</dbReference>
<evidence type="ECO:0000313" key="5">
    <source>
        <dbReference type="Proteomes" id="UP001286313"/>
    </source>
</evidence>
<reference evidence="4" key="1">
    <citation type="submission" date="2023-10" db="EMBL/GenBank/DDBJ databases">
        <title>Genome assemblies of two species of porcelain crab, Petrolisthes cinctipes and Petrolisthes manimaculis (Anomura: Porcellanidae).</title>
        <authorList>
            <person name="Angst P."/>
        </authorList>
    </citation>
    <scope>NUCLEOTIDE SEQUENCE</scope>
    <source>
        <strain evidence="4">PB745_01</strain>
        <tissue evidence="4">Gill</tissue>
    </source>
</reference>
<evidence type="ECO:0000259" key="3">
    <source>
        <dbReference type="PROSITE" id="PS51233"/>
    </source>
</evidence>
<dbReference type="EMBL" id="JAWQEG010001192">
    <property type="protein sequence ID" value="KAK3881639.1"/>
    <property type="molecule type" value="Genomic_DNA"/>
</dbReference>
<dbReference type="SMART" id="SM00216">
    <property type="entry name" value="VWD"/>
    <property type="match status" value="1"/>
</dbReference>
<evidence type="ECO:0000256" key="1">
    <source>
        <dbReference type="ARBA" id="ARBA00023157"/>
    </source>
</evidence>
<protein>
    <recommendedName>
        <fullName evidence="3">VWFD domain-containing protein</fullName>
    </recommendedName>
</protein>